<feature type="transmembrane region" description="Helical" evidence="1">
    <location>
        <begin position="31"/>
        <end position="48"/>
    </location>
</feature>
<dbReference type="EMBL" id="CAFBNF010000166">
    <property type="protein sequence ID" value="CAB4950844.1"/>
    <property type="molecule type" value="Genomic_DNA"/>
</dbReference>
<evidence type="ECO:0000256" key="1">
    <source>
        <dbReference type="SAM" id="Phobius"/>
    </source>
</evidence>
<organism evidence="2">
    <name type="scientific">freshwater metagenome</name>
    <dbReference type="NCBI Taxonomy" id="449393"/>
    <lineage>
        <taxon>unclassified sequences</taxon>
        <taxon>metagenomes</taxon>
        <taxon>ecological metagenomes</taxon>
    </lineage>
</organism>
<gene>
    <name evidence="2" type="ORF">UFOPK3773_01397</name>
</gene>
<keyword evidence="1" id="KW-0472">Membrane</keyword>
<evidence type="ECO:0000313" key="2">
    <source>
        <dbReference type="EMBL" id="CAB4950844.1"/>
    </source>
</evidence>
<accession>A0A6J7K9L5</accession>
<proteinExistence type="predicted"/>
<keyword evidence="1" id="KW-0812">Transmembrane</keyword>
<sequence>MATERALTPLVAALTLVAGFGVAQGTGNRALGGAVLVLGAAWCGWRWWRSAGPLRAALAVGVFVAAFAVSHPLAGVIGAWPSVFLVAIVTAAVGYAVCAPASARS</sequence>
<name>A0A6J7K9L5_9ZZZZ</name>
<reference evidence="2" key="1">
    <citation type="submission" date="2020-05" db="EMBL/GenBank/DDBJ databases">
        <authorList>
            <person name="Chiriac C."/>
            <person name="Salcher M."/>
            <person name="Ghai R."/>
            <person name="Kavagutti S V."/>
        </authorList>
    </citation>
    <scope>NUCLEOTIDE SEQUENCE</scope>
</reference>
<feature type="transmembrane region" description="Helical" evidence="1">
    <location>
        <begin position="83"/>
        <end position="103"/>
    </location>
</feature>
<keyword evidence="1" id="KW-1133">Transmembrane helix</keyword>
<protein>
    <submittedName>
        <fullName evidence="2">Unannotated protein</fullName>
    </submittedName>
</protein>
<feature type="transmembrane region" description="Helical" evidence="1">
    <location>
        <begin position="55"/>
        <end position="77"/>
    </location>
</feature>
<dbReference type="AlphaFoldDB" id="A0A6J7K9L5"/>